<dbReference type="Gene3D" id="3.20.20.10">
    <property type="entry name" value="Alanine racemase"/>
    <property type="match status" value="1"/>
</dbReference>
<dbReference type="InterPro" id="IPR011079">
    <property type="entry name" value="Ala_racemase_C"/>
</dbReference>
<dbReference type="Gene3D" id="2.40.37.10">
    <property type="entry name" value="Lyase, Ornithine Decarboxylase, Chain A, domain 1"/>
    <property type="match status" value="1"/>
</dbReference>
<dbReference type="RefSeq" id="WP_132029586.1">
    <property type="nucleotide sequence ID" value="NZ_SMAI01000001.1"/>
</dbReference>
<evidence type="ECO:0000259" key="10">
    <source>
        <dbReference type="SMART" id="SM01005"/>
    </source>
</evidence>
<evidence type="ECO:0000256" key="5">
    <source>
        <dbReference type="ARBA" id="ARBA00022898"/>
    </source>
</evidence>
<comment type="caution">
    <text evidence="11">The sequence shown here is derived from an EMBL/GenBank/DDBJ whole genome shotgun (WGS) entry which is preliminary data.</text>
</comment>
<dbReference type="InterPro" id="IPR029066">
    <property type="entry name" value="PLP-binding_barrel"/>
</dbReference>
<feature type="active site" description="Proton acceptor; specific for D-alanine" evidence="7">
    <location>
        <position position="38"/>
    </location>
</feature>
<evidence type="ECO:0000256" key="3">
    <source>
        <dbReference type="ARBA" id="ARBA00007880"/>
    </source>
</evidence>
<keyword evidence="6 7" id="KW-0413">Isomerase</keyword>
<comment type="function">
    <text evidence="7">Catalyzes the interconversion of L-alanine and D-alanine. May also act on other amino acids.</text>
</comment>
<comment type="cofactor">
    <cofactor evidence="2 7 8">
        <name>pyridoxal 5'-phosphate</name>
        <dbReference type="ChEBI" id="CHEBI:597326"/>
    </cofactor>
</comment>
<dbReference type="EMBL" id="SMAI01000001">
    <property type="protein sequence ID" value="TCT08020.1"/>
    <property type="molecule type" value="Genomic_DNA"/>
</dbReference>
<dbReference type="Proteomes" id="UP000294664">
    <property type="component" value="Unassembled WGS sequence"/>
</dbReference>
<name>A0A4R3M468_9HYPH</name>
<comment type="pathway">
    <text evidence="7">Amino-acid biosynthesis; D-alanine biosynthesis; D-alanine from L-alanine: step 1/1.</text>
</comment>
<evidence type="ECO:0000256" key="6">
    <source>
        <dbReference type="ARBA" id="ARBA00023235"/>
    </source>
</evidence>
<dbReference type="InterPro" id="IPR000821">
    <property type="entry name" value="Ala_racemase"/>
</dbReference>
<keyword evidence="5 7" id="KW-0663">Pyridoxal phosphate</keyword>
<feature type="binding site" evidence="7 9">
    <location>
        <position position="307"/>
    </location>
    <ligand>
        <name>substrate</name>
    </ligand>
</feature>
<dbReference type="SUPFAM" id="SSF50621">
    <property type="entry name" value="Alanine racemase C-terminal domain-like"/>
    <property type="match status" value="1"/>
</dbReference>
<evidence type="ECO:0000313" key="12">
    <source>
        <dbReference type="Proteomes" id="UP000294664"/>
    </source>
</evidence>
<evidence type="ECO:0000256" key="4">
    <source>
        <dbReference type="ARBA" id="ARBA00013089"/>
    </source>
</evidence>
<evidence type="ECO:0000256" key="1">
    <source>
        <dbReference type="ARBA" id="ARBA00000316"/>
    </source>
</evidence>
<dbReference type="SUPFAM" id="SSF51419">
    <property type="entry name" value="PLP-binding barrel"/>
    <property type="match status" value="1"/>
</dbReference>
<evidence type="ECO:0000256" key="9">
    <source>
        <dbReference type="PIRSR" id="PIRSR600821-52"/>
    </source>
</evidence>
<dbReference type="EC" id="5.1.1.1" evidence="4 7"/>
<feature type="active site" description="Proton acceptor; specific for L-alanine" evidence="7">
    <location>
        <position position="254"/>
    </location>
</feature>
<dbReference type="PANTHER" id="PTHR30511:SF0">
    <property type="entry name" value="ALANINE RACEMASE, CATABOLIC-RELATED"/>
    <property type="match status" value="1"/>
</dbReference>
<dbReference type="GO" id="GO:0030632">
    <property type="term" value="P:D-alanine biosynthetic process"/>
    <property type="evidence" value="ECO:0007669"/>
    <property type="project" value="UniProtKB-UniRule"/>
</dbReference>
<organism evidence="11 12">
    <name type="scientific">Aquabacter spiritensis</name>
    <dbReference type="NCBI Taxonomy" id="933073"/>
    <lineage>
        <taxon>Bacteria</taxon>
        <taxon>Pseudomonadati</taxon>
        <taxon>Pseudomonadota</taxon>
        <taxon>Alphaproteobacteria</taxon>
        <taxon>Hyphomicrobiales</taxon>
        <taxon>Xanthobacteraceae</taxon>
        <taxon>Aquabacter</taxon>
    </lineage>
</organism>
<dbReference type="AlphaFoldDB" id="A0A4R3M468"/>
<reference evidence="11 12" key="1">
    <citation type="submission" date="2019-03" db="EMBL/GenBank/DDBJ databases">
        <title>Genomic Encyclopedia of Type Strains, Phase IV (KMG-IV): sequencing the most valuable type-strain genomes for metagenomic binning, comparative biology and taxonomic classification.</title>
        <authorList>
            <person name="Goeker M."/>
        </authorList>
    </citation>
    <scope>NUCLEOTIDE SEQUENCE [LARGE SCALE GENOMIC DNA]</scope>
    <source>
        <strain evidence="11 12">DSM 9035</strain>
    </source>
</reference>
<dbReference type="Pfam" id="PF00842">
    <property type="entry name" value="Ala_racemase_C"/>
    <property type="match status" value="1"/>
</dbReference>
<feature type="domain" description="Alanine racemase C-terminal" evidence="10">
    <location>
        <begin position="233"/>
        <end position="364"/>
    </location>
</feature>
<comment type="similarity">
    <text evidence="3 7">Belongs to the alanine racemase family.</text>
</comment>
<feature type="modified residue" description="N6-(pyridoxal phosphate)lysine" evidence="7 8">
    <location>
        <position position="38"/>
    </location>
</feature>
<dbReference type="PANTHER" id="PTHR30511">
    <property type="entry name" value="ALANINE RACEMASE"/>
    <property type="match status" value="1"/>
</dbReference>
<evidence type="ECO:0000313" key="11">
    <source>
        <dbReference type="EMBL" id="TCT08020.1"/>
    </source>
</evidence>
<feature type="binding site" evidence="7 9">
    <location>
        <position position="136"/>
    </location>
    <ligand>
        <name>substrate</name>
    </ligand>
</feature>
<dbReference type="Pfam" id="PF01168">
    <property type="entry name" value="Ala_racemase_N"/>
    <property type="match status" value="1"/>
</dbReference>
<evidence type="ECO:0000256" key="7">
    <source>
        <dbReference type="HAMAP-Rule" id="MF_01201"/>
    </source>
</evidence>
<dbReference type="CDD" id="cd00430">
    <property type="entry name" value="PLPDE_III_AR"/>
    <property type="match status" value="1"/>
</dbReference>
<evidence type="ECO:0000256" key="8">
    <source>
        <dbReference type="PIRSR" id="PIRSR600821-50"/>
    </source>
</evidence>
<dbReference type="NCBIfam" id="TIGR00492">
    <property type="entry name" value="alr"/>
    <property type="match status" value="1"/>
</dbReference>
<dbReference type="SMART" id="SM01005">
    <property type="entry name" value="Ala_racemase_C"/>
    <property type="match status" value="1"/>
</dbReference>
<dbReference type="InterPro" id="IPR009006">
    <property type="entry name" value="Ala_racemase/Decarboxylase_C"/>
</dbReference>
<keyword evidence="12" id="KW-1185">Reference proteome</keyword>
<dbReference type="GO" id="GO:0008784">
    <property type="term" value="F:alanine racemase activity"/>
    <property type="evidence" value="ECO:0007669"/>
    <property type="project" value="UniProtKB-UniRule"/>
</dbReference>
<proteinExistence type="inferred from homology"/>
<evidence type="ECO:0000256" key="2">
    <source>
        <dbReference type="ARBA" id="ARBA00001933"/>
    </source>
</evidence>
<dbReference type="UniPathway" id="UPA00042">
    <property type="reaction ID" value="UER00497"/>
</dbReference>
<dbReference type="OrthoDB" id="9813814at2"/>
<gene>
    <name evidence="11" type="ORF">EDC64_101539</name>
</gene>
<sequence>MSTTCDAARLTIDLDALAKNWRSLAMRVAPAACGAVVKADAYGLGIAHAAPALWKAGARTFFVALLAEGLALRAVLPEATIYVLGGLLPGTAATYPAARLRPVLGSPAEVADWAALCAAHGTDCPAALHVDTGMNRLGLSTEEAVALAAAGAGFTPALLMSHLACADTPDHPLTAIQRALFAAVAAAFPGVPASLANSAGCLGGRDLHFDLARPGIALYGGVAVAGQPPLQPVVRLEVPVIQLRRGVPGDSVGYGAAERLKRASRIAILSFGYADGFLRAAGSSDDRPGAQAILAGRRCPLVGRVSMDLTAVDVTDLPEDAVARGDMAVILGDGIGVDDLAAHAGTIGYEILTSLGPRYRRLYLGG</sequence>
<dbReference type="InterPro" id="IPR001608">
    <property type="entry name" value="Ala_racemase_N"/>
</dbReference>
<comment type="catalytic activity">
    <reaction evidence="1 7">
        <text>L-alanine = D-alanine</text>
        <dbReference type="Rhea" id="RHEA:20249"/>
        <dbReference type="ChEBI" id="CHEBI:57416"/>
        <dbReference type="ChEBI" id="CHEBI:57972"/>
        <dbReference type="EC" id="5.1.1.1"/>
    </reaction>
</comment>
<dbReference type="InterPro" id="IPR020622">
    <property type="entry name" value="Ala_racemase_pyridoxalP-BS"/>
</dbReference>
<dbReference type="GO" id="GO:0030170">
    <property type="term" value="F:pyridoxal phosphate binding"/>
    <property type="evidence" value="ECO:0007669"/>
    <property type="project" value="UniProtKB-UniRule"/>
</dbReference>
<protein>
    <recommendedName>
        <fullName evidence="4 7">Alanine racemase</fullName>
        <ecNumber evidence="4 7">5.1.1.1</ecNumber>
    </recommendedName>
</protein>
<dbReference type="PROSITE" id="PS00395">
    <property type="entry name" value="ALANINE_RACEMASE"/>
    <property type="match status" value="1"/>
</dbReference>
<dbReference type="GO" id="GO:0005829">
    <property type="term" value="C:cytosol"/>
    <property type="evidence" value="ECO:0007669"/>
    <property type="project" value="TreeGrafter"/>
</dbReference>
<dbReference type="HAMAP" id="MF_01201">
    <property type="entry name" value="Ala_racemase"/>
    <property type="match status" value="1"/>
</dbReference>
<accession>A0A4R3M468</accession>
<dbReference type="PRINTS" id="PR00992">
    <property type="entry name" value="ALARACEMASE"/>
</dbReference>